<accession>A0ABN6QRE7</accession>
<organism evidence="2 3">
    <name type="scientific">Streptomyces nigrescens</name>
    <dbReference type="NCBI Taxonomy" id="1920"/>
    <lineage>
        <taxon>Bacteria</taxon>
        <taxon>Bacillati</taxon>
        <taxon>Actinomycetota</taxon>
        <taxon>Actinomycetes</taxon>
        <taxon>Kitasatosporales</taxon>
        <taxon>Streptomycetaceae</taxon>
        <taxon>Streptomyces</taxon>
    </lineage>
</organism>
<evidence type="ECO:0000313" key="3">
    <source>
        <dbReference type="Proteomes" id="UP001059597"/>
    </source>
</evidence>
<keyword evidence="3" id="KW-1185">Reference proteome</keyword>
<name>A0ABN6QRE7_STRNI</name>
<dbReference type="EMBL" id="AP026073">
    <property type="protein sequence ID" value="BDM66863.1"/>
    <property type="molecule type" value="Genomic_DNA"/>
</dbReference>
<gene>
    <name evidence="2" type="ORF">HEK616_03500</name>
</gene>
<evidence type="ECO:0000313" key="2">
    <source>
        <dbReference type="EMBL" id="BDM66863.1"/>
    </source>
</evidence>
<reference evidence="2" key="1">
    <citation type="submission" date="2022-06" db="EMBL/GenBank/DDBJ databases">
        <title>Complete genome sequence of Streptomyces nigrescens HEK616.</title>
        <authorList>
            <person name="Asamizu S."/>
            <person name="Onaka H."/>
        </authorList>
    </citation>
    <scope>NUCLEOTIDE SEQUENCE</scope>
    <source>
        <strain evidence="2">HEK616</strain>
    </source>
</reference>
<feature type="region of interest" description="Disordered" evidence="1">
    <location>
        <begin position="93"/>
        <end position="121"/>
    </location>
</feature>
<evidence type="ECO:0000256" key="1">
    <source>
        <dbReference type="SAM" id="MobiDB-lite"/>
    </source>
</evidence>
<proteinExistence type="predicted"/>
<sequence length="121" mass="12751">MSASGSQRAPSWETITAVTTCRGNSGVAAAYEAACAADWLCTDIEVRALRTREFEGPWRSRFQAPPPEDTATDYEATRAPRWAAAHLGRGPTLMVRAGAPTGPVHSSPPPAPGALEAECSL</sequence>
<protein>
    <submittedName>
        <fullName evidence="2">Uncharacterized protein</fullName>
    </submittedName>
</protein>
<dbReference type="Proteomes" id="UP001059597">
    <property type="component" value="Chromosome"/>
</dbReference>